<dbReference type="InterPro" id="IPR052908">
    <property type="entry name" value="AP-4-A_phosphorylase"/>
</dbReference>
<evidence type="ECO:0000313" key="6">
    <source>
        <dbReference type="EMBL" id="SER61845.1"/>
    </source>
</evidence>
<sequence>MNHPEQEGSTPESADLLAGVPDALQRLWTPYRMVYIDGKDKPSDTSSPQQCPFCLSPQRDDETALITRRGRYAYTILNLYPYNPGHLLVCSYRHVSAYGATTEQESAEIALLTKQALAVIEKVSRPAGYNIGINQGEVAGAGIAGHLHQHIVPRWQGDSNFLPVVGRTKALPQLLSDTRALFARAWVELFGPAQEDNHA</sequence>
<dbReference type="SUPFAM" id="SSF54197">
    <property type="entry name" value="HIT-like"/>
    <property type="match status" value="1"/>
</dbReference>
<dbReference type="Proteomes" id="UP000198815">
    <property type="component" value="Unassembled WGS sequence"/>
</dbReference>
<feature type="domain" description="HIT" evidence="5">
    <location>
        <begin position="52"/>
        <end position="161"/>
    </location>
</feature>
<reference evidence="6 7" key="1">
    <citation type="submission" date="2016-10" db="EMBL/GenBank/DDBJ databases">
        <authorList>
            <person name="de Groot N.N."/>
        </authorList>
    </citation>
    <scope>NUCLEOTIDE SEQUENCE [LARGE SCALE GENOMIC DNA]</scope>
    <source>
        <strain evidence="6 7">DSM 16859</strain>
    </source>
</reference>
<dbReference type="InterPro" id="IPR036265">
    <property type="entry name" value="HIT-like_sf"/>
</dbReference>
<proteinExistence type="predicted"/>
<dbReference type="RefSeq" id="WP_245725692.1">
    <property type="nucleotide sequence ID" value="NZ_FOGZ01000004.1"/>
</dbReference>
<protein>
    <submittedName>
        <fullName evidence="6">ATP adenylyltransferase</fullName>
    </submittedName>
</protein>
<dbReference type="InterPro" id="IPR011146">
    <property type="entry name" value="HIT-like"/>
</dbReference>
<dbReference type="PANTHER" id="PTHR42997:SF1">
    <property type="entry name" value="AP-4-A PHOSPHORYLASE"/>
    <property type="match status" value="1"/>
</dbReference>
<evidence type="ECO:0000256" key="1">
    <source>
        <dbReference type="ARBA" id="ARBA00022741"/>
    </source>
</evidence>
<dbReference type="STRING" id="64702.SAMN05443377_10411"/>
<accession>A0A1H9QNQ0</accession>
<dbReference type="GO" id="GO:0000166">
    <property type="term" value="F:nucleotide binding"/>
    <property type="evidence" value="ECO:0007669"/>
    <property type="project" value="UniProtKB-KW"/>
</dbReference>
<dbReference type="GO" id="GO:0016779">
    <property type="term" value="F:nucleotidyltransferase activity"/>
    <property type="evidence" value="ECO:0007669"/>
    <property type="project" value="UniProtKB-KW"/>
</dbReference>
<dbReference type="PANTHER" id="PTHR42997">
    <property type="entry name" value="HIT FAMILY HYDROLASE"/>
    <property type="match status" value="1"/>
</dbReference>
<dbReference type="EMBL" id="FOGZ01000004">
    <property type="protein sequence ID" value="SER61845.1"/>
    <property type="molecule type" value="Genomic_DNA"/>
</dbReference>
<keyword evidence="6" id="KW-0808">Transferase</keyword>
<feature type="binding site" evidence="3">
    <location>
        <position position="78"/>
    </location>
    <ligand>
        <name>substrate</name>
    </ligand>
</feature>
<feature type="binding site" evidence="3">
    <location>
        <position position="150"/>
    </location>
    <ligand>
        <name>substrate</name>
    </ligand>
</feature>
<evidence type="ECO:0000259" key="5">
    <source>
        <dbReference type="PROSITE" id="PS51084"/>
    </source>
</evidence>
<dbReference type="Gene3D" id="3.30.428.10">
    <property type="entry name" value="HIT-like"/>
    <property type="match status" value="1"/>
</dbReference>
<keyword evidence="1" id="KW-0547">Nucleotide-binding</keyword>
<dbReference type="CDD" id="cd01275">
    <property type="entry name" value="FHIT"/>
    <property type="match status" value="1"/>
</dbReference>
<dbReference type="Pfam" id="PF01230">
    <property type="entry name" value="HIT"/>
    <property type="match status" value="1"/>
</dbReference>
<keyword evidence="7" id="KW-1185">Reference proteome</keyword>
<dbReference type="InterPro" id="IPR039383">
    <property type="entry name" value="FHIT"/>
</dbReference>
<keyword evidence="6" id="KW-0548">Nucleotidyltransferase</keyword>
<evidence type="ECO:0000256" key="3">
    <source>
        <dbReference type="PIRSR" id="PIRSR639383-2"/>
    </source>
</evidence>
<name>A0A1H9QNQ0_9ACTN</name>
<evidence type="ECO:0000256" key="2">
    <source>
        <dbReference type="PIRSR" id="PIRSR639383-1"/>
    </source>
</evidence>
<feature type="short sequence motif" description="Histidine triad motif" evidence="4">
    <location>
        <begin position="146"/>
        <end position="150"/>
    </location>
</feature>
<feature type="active site" description="Tele-AMP-histidine intermediate" evidence="2">
    <location>
        <position position="148"/>
    </location>
</feature>
<evidence type="ECO:0000256" key="4">
    <source>
        <dbReference type="PROSITE-ProRule" id="PRU00464"/>
    </source>
</evidence>
<organism evidence="6 7">
    <name type="scientific">Propionibacterium cyclohexanicum</name>
    <dbReference type="NCBI Taxonomy" id="64702"/>
    <lineage>
        <taxon>Bacteria</taxon>
        <taxon>Bacillati</taxon>
        <taxon>Actinomycetota</taxon>
        <taxon>Actinomycetes</taxon>
        <taxon>Propionibacteriales</taxon>
        <taxon>Propionibacteriaceae</taxon>
        <taxon>Propionibacterium</taxon>
    </lineage>
</organism>
<evidence type="ECO:0000313" key="7">
    <source>
        <dbReference type="Proteomes" id="UP000198815"/>
    </source>
</evidence>
<gene>
    <name evidence="6" type="ORF">SAMN05443377_10411</name>
</gene>
<dbReference type="PROSITE" id="PS51084">
    <property type="entry name" value="HIT_2"/>
    <property type="match status" value="1"/>
</dbReference>
<dbReference type="AlphaFoldDB" id="A0A1H9QNQ0"/>